<comment type="catalytic activity">
    <reaction evidence="1">
        <text>3',3'-c-di-GMP + H2O = 5'-phosphoguanylyl(3'-&gt;5')guanosine + H(+)</text>
        <dbReference type="Rhea" id="RHEA:24902"/>
        <dbReference type="ChEBI" id="CHEBI:15377"/>
        <dbReference type="ChEBI" id="CHEBI:15378"/>
        <dbReference type="ChEBI" id="CHEBI:58754"/>
        <dbReference type="ChEBI" id="CHEBI:58805"/>
        <dbReference type="EC" id="3.1.4.52"/>
    </reaction>
    <physiologicalReaction direction="left-to-right" evidence="1">
        <dbReference type="Rhea" id="RHEA:24903"/>
    </physiologicalReaction>
</comment>
<dbReference type="GO" id="GO:0071732">
    <property type="term" value="P:cellular response to nitric oxide"/>
    <property type="evidence" value="ECO:0007669"/>
    <property type="project" value="UniProtKB-ARBA"/>
</dbReference>
<gene>
    <name evidence="5" type="ORF">DNK49_16850</name>
</gene>
<dbReference type="SMART" id="SM00267">
    <property type="entry name" value="GGDEF"/>
    <property type="match status" value="1"/>
</dbReference>
<keyword evidence="2" id="KW-0472">Membrane</keyword>
<dbReference type="InterPro" id="IPR000160">
    <property type="entry name" value="GGDEF_dom"/>
</dbReference>
<dbReference type="InterPro" id="IPR035919">
    <property type="entry name" value="EAL_sf"/>
</dbReference>
<feature type="domain" description="GGDEF" evidence="4">
    <location>
        <begin position="302"/>
        <end position="435"/>
    </location>
</feature>
<dbReference type="Pfam" id="PF00563">
    <property type="entry name" value="EAL"/>
    <property type="match status" value="1"/>
</dbReference>
<sequence length="703" mass="77095">MSAVQPAKSAGDDAARRLSLRKLAFWVPVWSTLMLVLGVVVVVLMSDSVIRLAESVGGRTATRQMEALRAVGNLERLIALGDHFNSERDPARWREAGLTMQALAAHPSIASLAGRSSVVAETFDTVAVMMAWRSREVSPEVLPAEAEALQRQREVMWQSRRAALKEVADKEAVRVVSEHTRAADEIADGMRSVLMVTLGGAIIVAVSGMLLILLVRRQVVAPLVSLSDYLHQLRKGAQTLPALPRARSVEMGAVVDAAGVLAASQQALEHAALHDTLTGLSNRYGLEARLEQAMAYARRHGKRLAVMFVDLDRFKTINDSFGHNSGDDLLRIIADRYRACLRDTDLVARLGGDEFVVVMNELDNASDAIPVVRKLLEATGREMNLGQMSLRLTASVGIALFPDNGEDVSTLMKHADIAMYHVKARGRSGFQFFDAAMHAAVAERLSVETSLIDALRRNEFQLHYQPQMSADGTRVVAVEALIRWRRADGSMVSPADFIPVAEECGMILPIGEWVLRQALKTLHGWRCKGLRDIRMAVNLSVLQLRDVGLPALLKRLLAEFDIPPEALELEVTESMAMSDPEKTIAILHDLRALGVSLSIDDFGTGYSSLAYLKLFPIDRLKLDRTFVRDIEADSADADICTATVVMAHSLKLQLVAEGVETCAQFDFLRKLGCDLLQGYYFHRPLSAAAVETLLLSQQAQIAA</sequence>
<dbReference type="FunFam" id="3.30.70.270:FF:000001">
    <property type="entry name" value="Diguanylate cyclase domain protein"/>
    <property type="match status" value="1"/>
</dbReference>
<evidence type="ECO:0000313" key="5">
    <source>
        <dbReference type="EMBL" id="PZA15408.1"/>
    </source>
</evidence>
<evidence type="ECO:0000256" key="1">
    <source>
        <dbReference type="ARBA" id="ARBA00051114"/>
    </source>
</evidence>
<dbReference type="InterPro" id="IPR043128">
    <property type="entry name" value="Rev_trsase/Diguanyl_cyclase"/>
</dbReference>
<dbReference type="PANTHER" id="PTHR44757">
    <property type="entry name" value="DIGUANYLATE CYCLASE DGCP"/>
    <property type="match status" value="1"/>
</dbReference>
<dbReference type="InterPro" id="IPR052155">
    <property type="entry name" value="Biofilm_reg_signaling"/>
</dbReference>
<dbReference type="PANTHER" id="PTHR44757:SF2">
    <property type="entry name" value="BIOFILM ARCHITECTURE MAINTENANCE PROTEIN MBAA"/>
    <property type="match status" value="1"/>
</dbReference>
<dbReference type="SUPFAM" id="SSF141868">
    <property type="entry name" value="EAL domain-like"/>
    <property type="match status" value="1"/>
</dbReference>
<feature type="transmembrane region" description="Helical" evidence="2">
    <location>
        <begin position="23"/>
        <end position="45"/>
    </location>
</feature>
<proteinExistence type="predicted"/>
<keyword evidence="2" id="KW-0812">Transmembrane</keyword>
<dbReference type="Gene3D" id="3.20.20.450">
    <property type="entry name" value="EAL domain"/>
    <property type="match status" value="1"/>
</dbReference>
<evidence type="ECO:0000259" key="3">
    <source>
        <dbReference type="PROSITE" id="PS50883"/>
    </source>
</evidence>
<dbReference type="InterPro" id="IPR029787">
    <property type="entry name" value="Nucleotide_cyclase"/>
</dbReference>
<dbReference type="FunFam" id="3.20.20.450:FF:000001">
    <property type="entry name" value="Cyclic di-GMP phosphodiesterase yahA"/>
    <property type="match status" value="1"/>
</dbReference>
<dbReference type="SUPFAM" id="SSF55073">
    <property type="entry name" value="Nucleotide cyclase"/>
    <property type="match status" value="1"/>
</dbReference>
<keyword evidence="2" id="KW-1133">Transmembrane helix</keyword>
<name>A0A323V5F7_9RHOO</name>
<dbReference type="RefSeq" id="WP_110527095.1">
    <property type="nucleotide sequence ID" value="NZ_QKOE01000014.1"/>
</dbReference>
<comment type="caution">
    <text evidence="5">The sequence shown here is derived from an EMBL/GenBank/DDBJ whole genome shotgun (WGS) entry which is preliminary data.</text>
</comment>
<dbReference type="CDD" id="cd01948">
    <property type="entry name" value="EAL"/>
    <property type="match status" value="1"/>
</dbReference>
<dbReference type="PROSITE" id="PS50883">
    <property type="entry name" value="EAL"/>
    <property type="match status" value="1"/>
</dbReference>
<evidence type="ECO:0000313" key="6">
    <source>
        <dbReference type="Proteomes" id="UP000248259"/>
    </source>
</evidence>
<reference evidence="5 6" key="1">
    <citation type="submission" date="2018-06" db="EMBL/GenBank/DDBJ databases">
        <title>Azoarcus communis strain SWub3 genome.</title>
        <authorList>
            <person name="Zorraquino Salvo V."/>
            <person name="Toubiana D."/>
            <person name="Blumwald E."/>
        </authorList>
    </citation>
    <scope>NUCLEOTIDE SEQUENCE [LARGE SCALE GENOMIC DNA]</scope>
    <source>
        <strain evidence="5 6">SWub3</strain>
    </source>
</reference>
<dbReference type="PROSITE" id="PS50887">
    <property type="entry name" value="GGDEF"/>
    <property type="match status" value="1"/>
</dbReference>
<dbReference type="InterPro" id="IPR001633">
    <property type="entry name" value="EAL_dom"/>
</dbReference>
<evidence type="ECO:0008006" key="7">
    <source>
        <dbReference type="Google" id="ProtNLM"/>
    </source>
</evidence>
<dbReference type="SMART" id="SM00052">
    <property type="entry name" value="EAL"/>
    <property type="match status" value="1"/>
</dbReference>
<evidence type="ECO:0000259" key="4">
    <source>
        <dbReference type="PROSITE" id="PS50887"/>
    </source>
</evidence>
<organism evidence="5 6">
    <name type="scientific">Parazoarcus communis SWub3 = DSM 12120</name>
    <dbReference type="NCBI Taxonomy" id="1121029"/>
    <lineage>
        <taxon>Bacteria</taxon>
        <taxon>Pseudomonadati</taxon>
        <taxon>Pseudomonadota</taxon>
        <taxon>Betaproteobacteria</taxon>
        <taxon>Rhodocyclales</taxon>
        <taxon>Zoogloeaceae</taxon>
        <taxon>Parazoarcus</taxon>
    </lineage>
</organism>
<feature type="domain" description="EAL" evidence="3">
    <location>
        <begin position="444"/>
        <end position="698"/>
    </location>
</feature>
<evidence type="ECO:0000256" key="2">
    <source>
        <dbReference type="SAM" id="Phobius"/>
    </source>
</evidence>
<protein>
    <recommendedName>
        <fullName evidence="7">GGDEF-domain containing protein</fullName>
    </recommendedName>
</protein>
<accession>A0A323V5F7</accession>
<dbReference type="NCBIfam" id="TIGR00254">
    <property type="entry name" value="GGDEF"/>
    <property type="match status" value="1"/>
</dbReference>
<dbReference type="EMBL" id="QKOE01000014">
    <property type="protein sequence ID" value="PZA15408.1"/>
    <property type="molecule type" value="Genomic_DNA"/>
</dbReference>
<dbReference type="Gene3D" id="3.30.70.270">
    <property type="match status" value="1"/>
</dbReference>
<dbReference type="GO" id="GO:0071111">
    <property type="term" value="F:cyclic-guanylate-specific phosphodiesterase activity"/>
    <property type="evidence" value="ECO:0007669"/>
    <property type="project" value="UniProtKB-EC"/>
</dbReference>
<feature type="transmembrane region" description="Helical" evidence="2">
    <location>
        <begin position="193"/>
        <end position="215"/>
    </location>
</feature>
<dbReference type="Pfam" id="PF00990">
    <property type="entry name" value="GGDEF"/>
    <property type="match status" value="1"/>
</dbReference>
<keyword evidence="6" id="KW-1185">Reference proteome</keyword>
<dbReference type="Proteomes" id="UP000248259">
    <property type="component" value="Unassembled WGS sequence"/>
</dbReference>
<dbReference type="CDD" id="cd01949">
    <property type="entry name" value="GGDEF"/>
    <property type="match status" value="1"/>
</dbReference>
<dbReference type="OrthoDB" id="9813903at2"/>
<dbReference type="AlphaFoldDB" id="A0A323V5F7"/>